<dbReference type="Pfam" id="PF01713">
    <property type="entry name" value="Smr"/>
    <property type="match status" value="1"/>
</dbReference>
<organism evidence="2 3">
    <name type="scientific">Terrabacter lapilli</name>
    <dbReference type="NCBI Taxonomy" id="436231"/>
    <lineage>
        <taxon>Bacteria</taxon>
        <taxon>Bacillati</taxon>
        <taxon>Actinomycetota</taxon>
        <taxon>Actinomycetes</taxon>
        <taxon>Micrococcales</taxon>
        <taxon>Intrasporangiaceae</taxon>
        <taxon>Terrabacter</taxon>
    </lineage>
</organism>
<reference evidence="2 3" key="1">
    <citation type="journal article" date="2019" name="Int. J. Syst. Evol. Microbiol.">
        <title>The Global Catalogue of Microorganisms (GCM) 10K type strain sequencing project: providing services to taxonomists for standard genome sequencing and annotation.</title>
        <authorList>
            <consortium name="The Broad Institute Genomics Platform"/>
            <consortium name="The Broad Institute Genome Sequencing Center for Infectious Disease"/>
            <person name="Wu L."/>
            <person name="Ma J."/>
        </authorList>
    </citation>
    <scope>NUCLEOTIDE SEQUENCE [LARGE SCALE GENOMIC DNA]</scope>
    <source>
        <strain evidence="2 3">JCM 15628</strain>
    </source>
</reference>
<dbReference type="InterPro" id="IPR036063">
    <property type="entry name" value="Smr_dom_sf"/>
</dbReference>
<sequence>MKLKLDLHDIYNRGDEIERALKAIIDEAVEKKAPLVEIIPGKGSGQLKKRVLRFLDRKDIKAFYHRVEKDSDNFGRVFVHFRWK</sequence>
<gene>
    <name evidence="2" type="ORF">GCM10009817_17170</name>
</gene>
<feature type="domain" description="Smr" evidence="1">
    <location>
        <begin position="5"/>
        <end position="82"/>
    </location>
</feature>
<protein>
    <submittedName>
        <fullName evidence="2">Smr/MutS family protein</fullName>
    </submittedName>
</protein>
<dbReference type="InterPro" id="IPR002625">
    <property type="entry name" value="Smr_dom"/>
</dbReference>
<dbReference type="RefSeq" id="WP_344060557.1">
    <property type="nucleotide sequence ID" value="NZ_BAAAPU010000007.1"/>
</dbReference>
<accession>A0ABN2RYR3</accession>
<dbReference type="Gene3D" id="3.30.1370.110">
    <property type="match status" value="1"/>
</dbReference>
<evidence type="ECO:0000313" key="3">
    <source>
        <dbReference type="Proteomes" id="UP001500013"/>
    </source>
</evidence>
<dbReference type="SUPFAM" id="SSF160443">
    <property type="entry name" value="SMR domain-like"/>
    <property type="match status" value="1"/>
</dbReference>
<comment type="caution">
    <text evidence="2">The sequence shown here is derived from an EMBL/GenBank/DDBJ whole genome shotgun (WGS) entry which is preliminary data.</text>
</comment>
<dbReference type="Proteomes" id="UP001500013">
    <property type="component" value="Unassembled WGS sequence"/>
</dbReference>
<keyword evidence="3" id="KW-1185">Reference proteome</keyword>
<name>A0ABN2RYR3_9MICO</name>
<proteinExistence type="predicted"/>
<evidence type="ECO:0000313" key="2">
    <source>
        <dbReference type="EMBL" id="GAA1977341.1"/>
    </source>
</evidence>
<dbReference type="EMBL" id="BAAAPU010000007">
    <property type="protein sequence ID" value="GAA1977341.1"/>
    <property type="molecule type" value="Genomic_DNA"/>
</dbReference>
<evidence type="ECO:0000259" key="1">
    <source>
        <dbReference type="Pfam" id="PF01713"/>
    </source>
</evidence>